<evidence type="ECO:0000256" key="1">
    <source>
        <dbReference type="SAM" id="Phobius"/>
    </source>
</evidence>
<dbReference type="SMART" id="SM00239">
    <property type="entry name" value="C2"/>
    <property type="match status" value="1"/>
</dbReference>
<evidence type="ECO:0000259" key="2">
    <source>
        <dbReference type="PROSITE" id="PS50004"/>
    </source>
</evidence>
<evidence type="ECO:0000313" key="3">
    <source>
        <dbReference type="EMBL" id="SPC97934.1"/>
    </source>
</evidence>
<feature type="domain" description="C2" evidence="2">
    <location>
        <begin position="65"/>
        <end position="177"/>
    </location>
</feature>
<dbReference type="SUPFAM" id="SSF49562">
    <property type="entry name" value="C2 domain (Calcium/lipid-binding domain, CaLB)"/>
    <property type="match status" value="1"/>
</dbReference>
<keyword evidence="1" id="KW-1133">Transmembrane helix</keyword>
<dbReference type="InterPro" id="IPR000008">
    <property type="entry name" value="C2_dom"/>
</dbReference>
<dbReference type="PANTHER" id="PTHR47038:SF1">
    <property type="entry name" value="BAG-ASSOCIATED GRAM PROTEIN 1"/>
    <property type="match status" value="1"/>
</dbReference>
<protein>
    <recommendedName>
        <fullName evidence="2">C2 domain-containing protein</fullName>
    </recommendedName>
</protein>
<keyword evidence="1" id="KW-0472">Membrane</keyword>
<dbReference type="InterPro" id="IPR044655">
    <property type="entry name" value="BAGP1-like"/>
</dbReference>
<dbReference type="PROSITE" id="PS50004">
    <property type="entry name" value="C2"/>
    <property type="match status" value="1"/>
</dbReference>
<dbReference type="PRINTS" id="PR00360">
    <property type="entry name" value="C2DOMAIN"/>
</dbReference>
<dbReference type="Gene3D" id="2.60.40.150">
    <property type="entry name" value="C2 domain"/>
    <property type="match status" value="1"/>
</dbReference>
<organism evidence="3">
    <name type="scientific">Fagus sylvatica</name>
    <name type="common">Beechnut</name>
    <dbReference type="NCBI Taxonomy" id="28930"/>
    <lineage>
        <taxon>Eukaryota</taxon>
        <taxon>Viridiplantae</taxon>
        <taxon>Streptophyta</taxon>
        <taxon>Embryophyta</taxon>
        <taxon>Tracheophyta</taxon>
        <taxon>Spermatophyta</taxon>
        <taxon>Magnoliopsida</taxon>
        <taxon>eudicotyledons</taxon>
        <taxon>Gunneridae</taxon>
        <taxon>Pentapetalae</taxon>
        <taxon>rosids</taxon>
        <taxon>fabids</taxon>
        <taxon>Fagales</taxon>
        <taxon>Fagaceae</taxon>
        <taxon>Fagus</taxon>
    </lineage>
</organism>
<dbReference type="CDD" id="cd00030">
    <property type="entry name" value="C2"/>
    <property type="match status" value="1"/>
</dbReference>
<proteinExistence type="predicted"/>
<keyword evidence="1" id="KW-0812">Transmembrane</keyword>
<dbReference type="EMBL" id="OIVN01001813">
    <property type="protein sequence ID" value="SPC97934.1"/>
    <property type="molecule type" value="Genomic_DNA"/>
</dbReference>
<name>A0A2N9GFK5_FAGSY</name>
<sequence length="301" mass="33049">MMAMTIETAMEFLLPSWWEIEVSVAASLFVIVVYWLFTYRTGDFVADRSLGDVNSTNPVDDVKVKMGQLKGDPQSNSAYLIKLELLAAKNLIGANLNGTSDPYAVITCGTEKRFSSMVPGSRNPMWGEEFNFSVDELPVQINVTIYDWDIIWKSTVLGSVTVTVESEGQTGAVWHTLDSISGQVCLHIKTIKLSGNSSRVMNGYVGANARRRITLDKQEPTVVHQKPGPLQTIFNLDPDDVSCLNSVLVVVIPFEDIDEIRRSQHAFINPAITIILRMGAGGHGVPPLGSPDGTDAWIAYD</sequence>
<dbReference type="AlphaFoldDB" id="A0A2N9GFK5"/>
<accession>A0A2N9GFK5</accession>
<feature type="transmembrane region" description="Helical" evidence="1">
    <location>
        <begin position="20"/>
        <end position="39"/>
    </location>
</feature>
<dbReference type="InterPro" id="IPR035892">
    <property type="entry name" value="C2_domain_sf"/>
</dbReference>
<gene>
    <name evidence="3" type="ORF">FSB_LOCUS25816</name>
</gene>
<dbReference type="Pfam" id="PF00168">
    <property type="entry name" value="C2"/>
    <property type="match status" value="1"/>
</dbReference>
<dbReference type="PANTHER" id="PTHR47038">
    <property type="entry name" value="BAG-ASSOCIATED GRAM PROTEIN 1"/>
    <property type="match status" value="1"/>
</dbReference>
<reference evidence="3" key="1">
    <citation type="submission" date="2018-02" db="EMBL/GenBank/DDBJ databases">
        <authorList>
            <person name="Cohen D.B."/>
            <person name="Kent A.D."/>
        </authorList>
    </citation>
    <scope>NUCLEOTIDE SEQUENCE</scope>
</reference>